<gene>
    <name evidence="4 5" type="primary">flbT</name>
    <name evidence="5" type="ORF">GCM10011390_43810</name>
</gene>
<keyword evidence="1 4" id="KW-0678">Repressor</keyword>
<comment type="similarity">
    <text evidence="4">Belongs to the FlbT family.</text>
</comment>
<protein>
    <recommendedName>
        <fullName evidence="4">Probable flagellum biosynthesis repressor protein FlbT</fullName>
    </recommendedName>
</protein>
<organism evidence="5 6">
    <name type="scientific">Aureimonas endophytica</name>
    <dbReference type="NCBI Taxonomy" id="2027858"/>
    <lineage>
        <taxon>Bacteria</taxon>
        <taxon>Pseudomonadati</taxon>
        <taxon>Pseudomonadota</taxon>
        <taxon>Alphaproteobacteria</taxon>
        <taxon>Hyphomicrobiales</taxon>
        <taxon>Aurantimonadaceae</taxon>
        <taxon>Aureimonas</taxon>
    </lineage>
</organism>
<evidence type="ECO:0000256" key="1">
    <source>
        <dbReference type="ARBA" id="ARBA00022491"/>
    </source>
</evidence>
<dbReference type="Proteomes" id="UP000644699">
    <property type="component" value="Unassembled WGS sequence"/>
</dbReference>
<dbReference type="HAMAP" id="MF_00783">
    <property type="entry name" value="FlbT"/>
    <property type="match status" value="1"/>
</dbReference>
<dbReference type="GO" id="GO:0044781">
    <property type="term" value="P:bacterial-type flagellum organization"/>
    <property type="evidence" value="ECO:0007669"/>
    <property type="project" value="UniProtKB-KW"/>
</dbReference>
<evidence type="ECO:0000313" key="6">
    <source>
        <dbReference type="Proteomes" id="UP000644699"/>
    </source>
</evidence>
<sequence>MTMATLKLSLRPGERIFINGAVMRVDRKVSLELLNDATFLLESHVMQPSDATTALRQLYFLIQTMLIAPETAAEATDAFRKTYPLLMAAFSNPGVRSGLMDVADQVERARPFEALRTLRALIPIEDAILAGGGAKTGVPAAHPALSADEPRLMEKTA</sequence>
<keyword evidence="2 4" id="KW-1005">Bacterial flagellum biogenesis</keyword>
<dbReference type="GO" id="GO:0048027">
    <property type="term" value="F:mRNA 5'-UTR binding"/>
    <property type="evidence" value="ECO:0007669"/>
    <property type="project" value="UniProtKB-UniRule"/>
</dbReference>
<dbReference type="NCBIfam" id="NF001995">
    <property type="entry name" value="PRK00794.1-1"/>
    <property type="match status" value="1"/>
</dbReference>
<evidence type="ECO:0000313" key="5">
    <source>
        <dbReference type="EMBL" id="GGE19790.1"/>
    </source>
</evidence>
<proteinExistence type="inferred from homology"/>
<evidence type="ECO:0000256" key="4">
    <source>
        <dbReference type="HAMAP-Rule" id="MF_00783"/>
    </source>
</evidence>
<dbReference type="Pfam" id="PF07378">
    <property type="entry name" value="FlbT"/>
    <property type="match status" value="1"/>
</dbReference>
<dbReference type="EMBL" id="BMIQ01000008">
    <property type="protein sequence ID" value="GGE19790.1"/>
    <property type="molecule type" value="Genomic_DNA"/>
</dbReference>
<evidence type="ECO:0000256" key="2">
    <source>
        <dbReference type="ARBA" id="ARBA00022795"/>
    </source>
</evidence>
<reference evidence="5" key="2">
    <citation type="submission" date="2020-09" db="EMBL/GenBank/DDBJ databases">
        <authorList>
            <person name="Sun Q."/>
            <person name="Zhou Y."/>
        </authorList>
    </citation>
    <scope>NUCLEOTIDE SEQUENCE</scope>
    <source>
        <strain evidence="5">CGMCC 1.15367</strain>
    </source>
</reference>
<dbReference type="GO" id="GO:1902209">
    <property type="term" value="P:negative regulation of bacterial-type flagellum assembly"/>
    <property type="evidence" value="ECO:0007669"/>
    <property type="project" value="UniProtKB-UniRule"/>
</dbReference>
<evidence type="ECO:0000256" key="3">
    <source>
        <dbReference type="ARBA" id="ARBA00022884"/>
    </source>
</evidence>
<comment type="function">
    <text evidence="4">Has a post-transcriptional repressor function in flagellum biogenesis. Associates with the 5'-UTR of fljK mRNA and promotes its degradation.</text>
</comment>
<reference evidence="5" key="1">
    <citation type="journal article" date="2014" name="Int. J. Syst. Evol. Microbiol.">
        <title>Complete genome sequence of Corynebacterium casei LMG S-19264T (=DSM 44701T), isolated from a smear-ripened cheese.</title>
        <authorList>
            <consortium name="US DOE Joint Genome Institute (JGI-PGF)"/>
            <person name="Walter F."/>
            <person name="Albersmeier A."/>
            <person name="Kalinowski J."/>
            <person name="Ruckert C."/>
        </authorList>
    </citation>
    <scope>NUCLEOTIDE SEQUENCE</scope>
    <source>
        <strain evidence="5">CGMCC 1.15367</strain>
    </source>
</reference>
<keyword evidence="3 4" id="KW-0694">RNA-binding</keyword>
<dbReference type="InterPro" id="IPR009967">
    <property type="entry name" value="Flagellum_FlbT"/>
</dbReference>
<dbReference type="GO" id="GO:0006402">
    <property type="term" value="P:mRNA catabolic process"/>
    <property type="evidence" value="ECO:0007669"/>
    <property type="project" value="InterPro"/>
</dbReference>
<comment type="caution">
    <text evidence="5">The sequence shown here is derived from an EMBL/GenBank/DDBJ whole genome shotgun (WGS) entry which is preliminary data.</text>
</comment>
<dbReference type="AlphaFoldDB" id="A0A917EAT8"/>
<name>A0A917EAT8_9HYPH</name>
<dbReference type="PIRSF" id="PIRSF009533">
    <property type="entry name" value="FlbT"/>
    <property type="match status" value="1"/>
</dbReference>
<keyword evidence="6" id="KW-1185">Reference proteome</keyword>
<accession>A0A917EAT8</accession>